<keyword evidence="9" id="KW-0234">DNA repair</keyword>
<dbReference type="Gene3D" id="3.30.160.70">
    <property type="entry name" value="Methylated DNA-protein cysteine methyltransferase domain"/>
    <property type="match status" value="1"/>
</dbReference>
<evidence type="ECO:0000256" key="1">
    <source>
        <dbReference type="ARBA" id="ARBA00001286"/>
    </source>
</evidence>
<keyword evidence="3 12" id="KW-0489">Methyltransferase</keyword>
<dbReference type="PROSITE" id="PS01124">
    <property type="entry name" value="HTH_ARAC_FAMILY_2"/>
    <property type="match status" value="1"/>
</dbReference>
<dbReference type="Gene3D" id="1.10.10.10">
    <property type="entry name" value="Winged helix-like DNA-binding domain superfamily/Winged helix DNA-binding domain"/>
    <property type="match status" value="1"/>
</dbReference>
<dbReference type="InterPro" id="IPR004026">
    <property type="entry name" value="Ada_DNA_repair_Zn-bd"/>
</dbReference>
<dbReference type="SUPFAM" id="SSF53155">
    <property type="entry name" value="Methylated DNA-protein cysteine methyltransferase domain"/>
    <property type="match status" value="1"/>
</dbReference>
<dbReference type="Gene3D" id="1.10.10.60">
    <property type="entry name" value="Homeodomain-like"/>
    <property type="match status" value="1"/>
</dbReference>
<dbReference type="InterPro" id="IPR018060">
    <property type="entry name" value="HTH_AraC"/>
</dbReference>
<dbReference type="Pfam" id="PF01035">
    <property type="entry name" value="DNA_binding_1"/>
    <property type="match status" value="1"/>
</dbReference>
<keyword evidence="13" id="KW-1185">Reference proteome</keyword>
<dbReference type="InterPro" id="IPR009057">
    <property type="entry name" value="Homeodomain-like_sf"/>
</dbReference>
<dbReference type="GO" id="GO:0008168">
    <property type="term" value="F:methyltransferase activity"/>
    <property type="evidence" value="ECO:0007669"/>
    <property type="project" value="UniProtKB-KW"/>
</dbReference>
<keyword evidence="5" id="KW-0227">DNA damage</keyword>
<comment type="caution">
    <text evidence="12">The sequence shown here is derived from an EMBL/GenBank/DDBJ whole genome shotgun (WGS) entry which is preliminary data.</text>
</comment>
<evidence type="ECO:0000256" key="6">
    <source>
        <dbReference type="ARBA" id="ARBA00023015"/>
    </source>
</evidence>
<keyword evidence="12" id="KW-0238">DNA-binding</keyword>
<dbReference type="GO" id="GO:0003677">
    <property type="term" value="F:DNA binding"/>
    <property type="evidence" value="ECO:0007669"/>
    <property type="project" value="UniProtKB-KW"/>
</dbReference>
<accession>A0ABS5Q929</accession>
<evidence type="ECO:0000256" key="7">
    <source>
        <dbReference type="ARBA" id="ARBA00023159"/>
    </source>
</evidence>
<dbReference type="CDD" id="cd06445">
    <property type="entry name" value="ATase"/>
    <property type="match status" value="1"/>
</dbReference>
<keyword evidence="7" id="KW-0010">Activator</keyword>
<comment type="cofactor">
    <cofactor evidence="2">
        <name>Zn(2+)</name>
        <dbReference type="ChEBI" id="CHEBI:29105"/>
    </cofactor>
</comment>
<dbReference type="InterPro" id="IPR014048">
    <property type="entry name" value="MethylDNA_cys_MeTrfase_DNA-bd"/>
</dbReference>
<gene>
    <name evidence="12" type="primary">ada</name>
    <name evidence="12" type="ORF">KHU32_04615</name>
</gene>
<feature type="domain" description="HTH araC/xylS-type" evidence="11">
    <location>
        <begin position="105"/>
        <end position="187"/>
    </location>
</feature>
<dbReference type="PANTHER" id="PTHR10815">
    <property type="entry name" value="METHYLATED-DNA--PROTEIN-CYSTEINE METHYLTRANSFERASE"/>
    <property type="match status" value="1"/>
</dbReference>
<dbReference type="GO" id="GO:0032259">
    <property type="term" value="P:methylation"/>
    <property type="evidence" value="ECO:0007669"/>
    <property type="project" value="UniProtKB-KW"/>
</dbReference>
<dbReference type="Proteomes" id="UP000766336">
    <property type="component" value="Unassembled WGS sequence"/>
</dbReference>
<comment type="catalytic activity">
    <reaction evidence="10">
        <text>a 6-O-methyl-2'-deoxyguanosine in DNA + L-cysteinyl-[protein] = S-methyl-L-cysteinyl-[protein] + a 2'-deoxyguanosine in DNA</text>
        <dbReference type="Rhea" id="RHEA:24000"/>
        <dbReference type="Rhea" id="RHEA-COMP:10131"/>
        <dbReference type="Rhea" id="RHEA-COMP:10132"/>
        <dbReference type="Rhea" id="RHEA-COMP:11367"/>
        <dbReference type="Rhea" id="RHEA-COMP:11368"/>
        <dbReference type="ChEBI" id="CHEBI:29950"/>
        <dbReference type="ChEBI" id="CHEBI:82612"/>
        <dbReference type="ChEBI" id="CHEBI:85445"/>
        <dbReference type="ChEBI" id="CHEBI:85448"/>
        <dbReference type="EC" id="2.1.1.63"/>
    </reaction>
</comment>
<dbReference type="EMBL" id="JAHCDA010000001">
    <property type="protein sequence ID" value="MBS7810209.1"/>
    <property type="molecule type" value="Genomic_DNA"/>
</dbReference>
<evidence type="ECO:0000256" key="10">
    <source>
        <dbReference type="ARBA" id="ARBA00049348"/>
    </source>
</evidence>
<dbReference type="Pfam" id="PF12833">
    <property type="entry name" value="HTH_18"/>
    <property type="match status" value="1"/>
</dbReference>
<keyword evidence="6" id="KW-0805">Transcription regulation</keyword>
<dbReference type="PIRSF" id="PIRSF000409">
    <property type="entry name" value="Ada"/>
    <property type="match status" value="1"/>
</dbReference>
<protein>
    <submittedName>
        <fullName evidence="12">Bifunctional DNA-binding transcriptional regulator/O6-methylguanine-DNA methyltransferase Ada</fullName>
        <ecNumber evidence="12">2.1.1.-</ecNumber>
    </submittedName>
</protein>
<evidence type="ECO:0000259" key="11">
    <source>
        <dbReference type="PROSITE" id="PS01124"/>
    </source>
</evidence>
<dbReference type="SUPFAM" id="SSF57884">
    <property type="entry name" value="Ada DNA repair protein, N-terminal domain (N-Ada 10)"/>
    <property type="match status" value="1"/>
</dbReference>
<evidence type="ECO:0000313" key="13">
    <source>
        <dbReference type="Proteomes" id="UP000766336"/>
    </source>
</evidence>
<dbReference type="InterPro" id="IPR036388">
    <property type="entry name" value="WH-like_DNA-bd_sf"/>
</dbReference>
<dbReference type="InterPro" id="IPR036631">
    <property type="entry name" value="MGMT_N_sf"/>
</dbReference>
<evidence type="ECO:0000256" key="4">
    <source>
        <dbReference type="ARBA" id="ARBA00022679"/>
    </source>
</evidence>
<organism evidence="12 13">
    <name type="scientific">Roseococcus pinisoli</name>
    <dbReference type="NCBI Taxonomy" id="2835040"/>
    <lineage>
        <taxon>Bacteria</taxon>
        <taxon>Pseudomonadati</taxon>
        <taxon>Pseudomonadota</taxon>
        <taxon>Alphaproteobacteria</taxon>
        <taxon>Acetobacterales</taxon>
        <taxon>Roseomonadaceae</taxon>
        <taxon>Roseococcus</taxon>
    </lineage>
</organism>
<keyword evidence="8" id="KW-0804">Transcription</keyword>
<dbReference type="InterPro" id="IPR035451">
    <property type="entry name" value="Ada-like_dom_sf"/>
</dbReference>
<dbReference type="InterPro" id="IPR036217">
    <property type="entry name" value="MethylDNA_cys_MeTrfase_DNAb"/>
</dbReference>
<dbReference type="SMART" id="SM00342">
    <property type="entry name" value="HTH_ARAC"/>
    <property type="match status" value="1"/>
</dbReference>
<dbReference type="PANTHER" id="PTHR10815:SF14">
    <property type="entry name" value="BIFUNCTIONAL TRANSCRIPTIONAL ACTIVATOR_DNA REPAIR ENZYME ADA"/>
    <property type="match status" value="1"/>
</dbReference>
<sequence length="355" mass="38532">MPLDLETAYETDAQRWQAVQARDAGADGHFFYAVLTTGVYCRPSCAARPARRENVSFHLTREAAERAGYRACKRCRPDGASPAERHAAAVAEACRIMEAAEEIPTLEALSAAVGMSRFRFHHVFKERTGVTPRDYAAARRTERLKQHLDGKGSVTEAFHGAGFGSNGRFYEQAGSLLGMRPQEWKQGGRDAEIRFALGQCSLGAVLVAATQKGICAIQFGEDPQKLLDGLQDRFPKARLIGGDAEFEALVARVVGLVERPSETVSLPLDVRGTAFQQRVWKALRDIPPGTTLTYGELAERIGSPAAVRAVATACGSNEIAVAIPCHRVIRKGGALAGYRWGIERKQALLAREGVA</sequence>
<dbReference type="RefSeq" id="WP_213668843.1">
    <property type="nucleotide sequence ID" value="NZ_JAHCDA010000001.1"/>
</dbReference>
<proteinExistence type="predicted"/>
<dbReference type="SUPFAM" id="SSF46689">
    <property type="entry name" value="Homeodomain-like"/>
    <property type="match status" value="1"/>
</dbReference>
<dbReference type="NCBIfam" id="TIGR00589">
    <property type="entry name" value="ogt"/>
    <property type="match status" value="1"/>
</dbReference>
<evidence type="ECO:0000256" key="9">
    <source>
        <dbReference type="ARBA" id="ARBA00023204"/>
    </source>
</evidence>
<comment type="catalytic activity">
    <reaction evidence="1">
        <text>a 4-O-methyl-thymidine in DNA + L-cysteinyl-[protein] = a thymidine in DNA + S-methyl-L-cysteinyl-[protein]</text>
        <dbReference type="Rhea" id="RHEA:53428"/>
        <dbReference type="Rhea" id="RHEA-COMP:10131"/>
        <dbReference type="Rhea" id="RHEA-COMP:10132"/>
        <dbReference type="Rhea" id="RHEA-COMP:13555"/>
        <dbReference type="Rhea" id="RHEA-COMP:13556"/>
        <dbReference type="ChEBI" id="CHEBI:29950"/>
        <dbReference type="ChEBI" id="CHEBI:82612"/>
        <dbReference type="ChEBI" id="CHEBI:137386"/>
        <dbReference type="ChEBI" id="CHEBI:137387"/>
        <dbReference type="EC" id="2.1.1.63"/>
    </reaction>
</comment>
<dbReference type="NCBIfam" id="NF011964">
    <property type="entry name" value="PRK15435.1"/>
    <property type="match status" value="1"/>
</dbReference>
<evidence type="ECO:0000256" key="3">
    <source>
        <dbReference type="ARBA" id="ARBA00022603"/>
    </source>
</evidence>
<evidence type="ECO:0000256" key="2">
    <source>
        <dbReference type="ARBA" id="ARBA00001947"/>
    </source>
</evidence>
<dbReference type="InterPro" id="IPR016221">
    <property type="entry name" value="Bifunct_regulatory_prot_Ada"/>
</dbReference>
<name>A0ABS5Q929_9PROT</name>
<evidence type="ECO:0000313" key="12">
    <source>
        <dbReference type="EMBL" id="MBS7810209.1"/>
    </source>
</evidence>
<dbReference type="SUPFAM" id="SSF46767">
    <property type="entry name" value="Methylated DNA-protein cysteine methyltransferase, C-terminal domain"/>
    <property type="match status" value="1"/>
</dbReference>
<dbReference type="EC" id="2.1.1.-" evidence="12"/>
<dbReference type="Gene3D" id="3.40.10.10">
    <property type="entry name" value="DNA Methylphosphotriester Repair Domain"/>
    <property type="match status" value="1"/>
</dbReference>
<reference evidence="12 13" key="1">
    <citation type="submission" date="2021-05" db="EMBL/GenBank/DDBJ databases">
        <title>Roseococcus sp. XZZS9, whole genome shotgun sequencing project.</title>
        <authorList>
            <person name="Zhao G."/>
            <person name="Shen L."/>
        </authorList>
    </citation>
    <scope>NUCLEOTIDE SEQUENCE [LARGE SCALE GENOMIC DNA]</scope>
    <source>
        <strain evidence="12 13">XZZS9</strain>
    </source>
</reference>
<dbReference type="PROSITE" id="PS00374">
    <property type="entry name" value="MGMT"/>
    <property type="match status" value="1"/>
</dbReference>
<keyword evidence="4 12" id="KW-0808">Transferase</keyword>
<evidence type="ECO:0000256" key="5">
    <source>
        <dbReference type="ARBA" id="ARBA00022763"/>
    </source>
</evidence>
<evidence type="ECO:0000256" key="8">
    <source>
        <dbReference type="ARBA" id="ARBA00023163"/>
    </source>
</evidence>
<dbReference type="Pfam" id="PF02805">
    <property type="entry name" value="Ada_Zn_binding"/>
    <property type="match status" value="1"/>
</dbReference>
<dbReference type="InterPro" id="IPR001497">
    <property type="entry name" value="MethylDNA_cys_MeTrfase_AS"/>
</dbReference>